<dbReference type="Pfam" id="PF02801">
    <property type="entry name" value="Ketoacyl-synt_C"/>
    <property type="match status" value="1"/>
</dbReference>
<dbReference type="Pfam" id="PF00109">
    <property type="entry name" value="ketoacyl-synt"/>
    <property type="match status" value="1"/>
</dbReference>
<dbReference type="PANTHER" id="PTHR43775:SF23">
    <property type="entry name" value="FATTY ACID SYNTHASE 3"/>
    <property type="match status" value="1"/>
</dbReference>
<dbReference type="GO" id="GO:0004312">
    <property type="term" value="F:fatty acid synthase activity"/>
    <property type="evidence" value="ECO:0007669"/>
    <property type="project" value="TreeGrafter"/>
</dbReference>
<organism evidence="3">
    <name type="scientific">Melanaphis sacchari</name>
    <dbReference type="NCBI Taxonomy" id="742174"/>
    <lineage>
        <taxon>Eukaryota</taxon>
        <taxon>Metazoa</taxon>
        <taxon>Ecdysozoa</taxon>
        <taxon>Arthropoda</taxon>
        <taxon>Hexapoda</taxon>
        <taxon>Insecta</taxon>
        <taxon>Pterygota</taxon>
        <taxon>Neoptera</taxon>
        <taxon>Paraneoptera</taxon>
        <taxon>Hemiptera</taxon>
        <taxon>Sternorrhyncha</taxon>
        <taxon>Aphidomorpha</taxon>
        <taxon>Aphidoidea</taxon>
        <taxon>Aphididae</taxon>
        <taxon>Aphidini</taxon>
        <taxon>Melanaphis</taxon>
    </lineage>
</organism>
<dbReference type="PANTHER" id="PTHR43775">
    <property type="entry name" value="FATTY ACID SYNTHASE"/>
    <property type="match status" value="1"/>
</dbReference>
<comment type="similarity">
    <text evidence="1">Belongs to the thiolase-like superfamily. Beta-ketoacyl-ACP synthases family.</text>
</comment>
<evidence type="ECO:0000313" key="3">
    <source>
        <dbReference type="EMBL" id="MBW12334.1"/>
    </source>
</evidence>
<dbReference type="InterPro" id="IPR014030">
    <property type="entry name" value="Ketoacyl_synth_N"/>
</dbReference>
<proteinExistence type="inferred from homology"/>
<reference evidence="3" key="1">
    <citation type="submission" date="2017-10" db="EMBL/GenBank/DDBJ databases">
        <title>Transcriptome Assembly of Sugarcane Aphid Adults.</title>
        <authorList>
            <person name="Scully E.D."/>
            <person name="Palmer N.A."/>
            <person name="Geib S.M."/>
            <person name="Sarath G."/>
            <person name="Sattler S.E."/>
        </authorList>
    </citation>
    <scope>NUCLEOTIDE SEQUENCE</scope>
    <source>
        <tissue evidence="3">Whole body</tissue>
    </source>
</reference>
<feature type="domain" description="Ketosynthase family 3 (KS3)" evidence="2">
    <location>
        <begin position="5"/>
        <end position="309"/>
    </location>
</feature>
<dbReference type="PROSITE" id="PS52004">
    <property type="entry name" value="KS3_2"/>
    <property type="match status" value="1"/>
</dbReference>
<dbReference type="Gene3D" id="3.40.47.10">
    <property type="match status" value="1"/>
</dbReference>
<evidence type="ECO:0000259" key="2">
    <source>
        <dbReference type="PROSITE" id="PS52004"/>
    </source>
</evidence>
<evidence type="ECO:0000256" key="1">
    <source>
        <dbReference type="RuleBase" id="RU003694"/>
    </source>
</evidence>
<dbReference type="AlphaFoldDB" id="A0A2H8TE21"/>
<dbReference type="InterPro" id="IPR020841">
    <property type="entry name" value="PKS_Beta-ketoAc_synthase_dom"/>
</dbReference>
<dbReference type="EMBL" id="GFXV01000529">
    <property type="protein sequence ID" value="MBW12334.1"/>
    <property type="molecule type" value="Transcribed_RNA"/>
</dbReference>
<dbReference type="InterPro" id="IPR050091">
    <property type="entry name" value="PKS_NRPS_Biosynth_Enz"/>
</dbReference>
<protein>
    <submittedName>
        <fullName evidence="3">Fatty acid synthase</fullName>
    </submittedName>
</protein>
<sequence>MADHKEEIVISGIGGLFPESNNVTELSDLLFNKMNGITIDSRRWKPNYLGAINGTGKIKNIEKFDSTFFSVHPKLCQVMDDLTKLSLERSIEAIIDAGLSPSDLYGTNTGVFMGSYISEAEMAILACLKSTSFSMLGHSRTMQANRLSFILNLTGPSFAHDGGWICGSNSLIKAKEMLECGLISSALVGVANLVEQPEIQFLHQGLNRLNKNAQTKPFSADADGYNRSEACIVFYLQRASEAKRSYGTLLNVKSMHFGNHSGHLLNHDGKHFKSLLLDSYKEANIDPATVDFIEAHGSGIKVILNKNEY</sequence>
<keyword evidence="1" id="KW-0808">Transferase</keyword>
<dbReference type="InterPro" id="IPR016039">
    <property type="entry name" value="Thiolase-like"/>
</dbReference>
<accession>A0A2H8TE21</accession>
<dbReference type="SUPFAM" id="SSF53901">
    <property type="entry name" value="Thiolase-like"/>
    <property type="match status" value="1"/>
</dbReference>
<gene>
    <name evidence="3" type="primary">FASN_37</name>
</gene>
<dbReference type="CDD" id="cd00833">
    <property type="entry name" value="PKS"/>
    <property type="match status" value="1"/>
</dbReference>
<dbReference type="GO" id="GO:0006633">
    <property type="term" value="P:fatty acid biosynthetic process"/>
    <property type="evidence" value="ECO:0007669"/>
    <property type="project" value="TreeGrafter"/>
</dbReference>
<dbReference type="OrthoDB" id="329835at2759"/>
<name>A0A2H8TE21_9HEMI</name>
<dbReference type="SMART" id="SM00825">
    <property type="entry name" value="PKS_KS"/>
    <property type="match status" value="1"/>
</dbReference>
<dbReference type="InterPro" id="IPR014031">
    <property type="entry name" value="Ketoacyl_synth_C"/>
</dbReference>